<dbReference type="EMBL" id="CP080095">
    <property type="protein sequence ID" value="QYD69914.1"/>
    <property type="molecule type" value="Genomic_DNA"/>
</dbReference>
<name>A0ABX8ULS7_9BURK</name>
<feature type="chain" id="PRO_5047113610" evidence="1">
    <location>
        <begin position="24"/>
        <end position="162"/>
    </location>
</feature>
<reference evidence="2 3" key="1">
    <citation type="submission" date="2021-07" db="EMBL/GenBank/DDBJ databases">
        <title>Paraburkholderia edwinii protects Aspergillus sp. from phenazines by acting as a toxin sponge.</title>
        <authorList>
            <person name="Dahlstrom K.M."/>
            <person name="Newman D.K."/>
        </authorList>
    </citation>
    <scope>NUCLEOTIDE SEQUENCE [LARGE SCALE GENOMIC DNA]</scope>
    <source>
        <strain evidence="2 3">Pe01</strain>
    </source>
</reference>
<keyword evidence="3" id="KW-1185">Reference proteome</keyword>
<dbReference type="Proteomes" id="UP000826462">
    <property type="component" value="Chromosome 1"/>
</dbReference>
<dbReference type="Gene3D" id="3.40.30.10">
    <property type="entry name" value="Glutaredoxin"/>
    <property type="match status" value="1"/>
</dbReference>
<evidence type="ECO:0000256" key="1">
    <source>
        <dbReference type="SAM" id="SignalP"/>
    </source>
</evidence>
<protein>
    <submittedName>
        <fullName evidence="2">TlpA family protein disulfide reductase</fullName>
    </submittedName>
</protein>
<proteinExistence type="predicted"/>
<organism evidence="2 3">
    <name type="scientific">Paraburkholderia edwinii</name>
    <dbReference type="NCBI Taxonomy" id="2861782"/>
    <lineage>
        <taxon>Bacteria</taxon>
        <taxon>Pseudomonadati</taxon>
        <taxon>Pseudomonadota</taxon>
        <taxon>Betaproteobacteria</taxon>
        <taxon>Burkholderiales</taxon>
        <taxon>Burkholderiaceae</taxon>
        <taxon>Paraburkholderia</taxon>
    </lineage>
</organism>
<keyword evidence="1" id="KW-0732">Signal</keyword>
<dbReference type="CDD" id="cd02966">
    <property type="entry name" value="TlpA_like_family"/>
    <property type="match status" value="1"/>
</dbReference>
<sequence length="162" mass="17725">MKRLIALMTALLCFALGAPPVHADAANLQPLVAADVGRVLAPEPGKAQIVEIWSLDCSYCRENVARIMQWQRNHRDVRVTMIAMDALDDNAEALAQALATMHLSPQVAQYANAEAIPEKLRRALDSTWHGELPRTVLIDASGTRQSHSGLLAPGVLDQWRGE</sequence>
<feature type="signal peptide" evidence="1">
    <location>
        <begin position="1"/>
        <end position="23"/>
    </location>
</feature>
<gene>
    <name evidence="2" type="ORF">KZJ38_06120</name>
</gene>
<evidence type="ECO:0000313" key="2">
    <source>
        <dbReference type="EMBL" id="QYD69914.1"/>
    </source>
</evidence>
<evidence type="ECO:0000313" key="3">
    <source>
        <dbReference type="Proteomes" id="UP000826462"/>
    </source>
</evidence>
<dbReference type="SUPFAM" id="SSF52833">
    <property type="entry name" value="Thioredoxin-like"/>
    <property type="match status" value="1"/>
</dbReference>
<dbReference type="RefSeq" id="WP_219799248.1">
    <property type="nucleotide sequence ID" value="NZ_CP080095.1"/>
</dbReference>
<dbReference type="InterPro" id="IPR036249">
    <property type="entry name" value="Thioredoxin-like_sf"/>
</dbReference>
<accession>A0ABX8ULS7</accession>